<dbReference type="InterPro" id="IPR027417">
    <property type="entry name" value="P-loop_NTPase"/>
</dbReference>
<feature type="domain" description="SF4 helicase" evidence="1">
    <location>
        <begin position="1"/>
        <end position="248"/>
    </location>
</feature>
<dbReference type="GO" id="GO:0005524">
    <property type="term" value="F:ATP binding"/>
    <property type="evidence" value="ECO:0007669"/>
    <property type="project" value="InterPro"/>
</dbReference>
<proteinExistence type="predicted"/>
<dbReference type="AlphaFoldDB" id="G5QPL8"/>
<dbReference type="Proteomes" id="UP000004903">
    <property type="component" value="Unassembled WGS sequence"/>
</dbReference>
<gene>
    <name evidence="2" type="ORF">LTSERUB_4973</name>
</gene>
<dbReference type="PANTHER" id="PTHR30153">
    <property type="entry name" value="REPLICATIVE DNA HELICASE DNAB"/>
    <property type="match status" value="1"/>
</dbReference>
<evidence type="ECO:0000313" key="3">
    <source>
        <dbReference type="Proteomes" id="UP000004903"/>
    </source>
</evidence>
<name>G5QPL8_SALRU</name>
<dbReference type="Gene3D" id="3.40.50.300">
    <property type="entry name" value="P-loop containing nucleotide triphosphate hydrolases"/>
    <property type="match status" value="1"/>
</dbReference>
<dbReference type="EMBL" id="AFCT01001807">
    <property type="protein sequence ID" value="EHC81890.1"/>
    <property type="molecule type" value="Genomic_DNA"/>
</dbReference>
<evidence type="ECO:0000313" key="2">
    <source>
        <dbReference type="EMBL" id="EHC81890.1"/>
    </source>
</evidence>
<evidence type="ECO:0000259" key="1">
    <source>
        <dbReference type="PROSITE" id="PS51199"/>
    </source>
</evidence>
<dbReference type="PROSITE" id="PS51199">
    <property type="entry name" value="SF4_HELICASE"/>
    <property type="match status" value="1"/>
</dbReference>
<reference evidence="2 3" key="1">
    <citation type="journal article" date="2011" name="BMC Genomics">
        <title>Genome sequencing reveals diversification of virulence factor content and possible host adaptation in distinct subpopulations of Salmonella enterica.</title>
        <authorList>
            <person name="den Bakker H.C."/>
            <person name="Moreno Switt A.I."/>
            <person name="Govoni G."/>
            <person name="Cummings C.A."/>
            <person name="Ranieri M.L."/>
            <person name="Degoricija L."/>
            <person name="Hoelzer K."/>
            <person name="Rodriguez-Rivera L.D."/>
            <person name="Brown S."/>
            <person name="Bolchacova E."/>
            <person name="Furtado M.R."/>
            <person name="Wiedmann M."/>
        </authorList>
    </citation>
    <scope>NUCLEOTIDE SEQUENCE [LARGE SCALE GENOMIC DNA]</scope>
    <source>
        <strain evidence="2 3">A4-653</strain>
    </source>
</reference>
<accession>G5QPL8</accession>
<dbReference type="InterPro" id="IPR007694">
    <property type="entry name" value="DNA_helicase_DnaB-like_C"/>
</dbReference>
<dbReference type="SUPFAM" id="SSF52540">
    <property type="entry name" value="P-loop containing nucleoside triphosphate hydrolases"/>
    <property type="match status" value="1"/>
</dbReference>
<comment type="caution">
    <text evidence="2">The sequence shown here is derived from an EMBL/GenBank/DDBJ whole genome shotgun (WGS) entry which is preliminary data.</text>
</comment>
<dbReference type="PATRIC" id="fig|913081.3.peg.3848"/>
<sequence length="254" mass="28610">MGKTAEALKHAVAALEGSPDKTVQFYSIEMPTQQLILRLLSMLAMVPFDKLRKGQLSEGQWALLSDAMAKLSSWEGRLLIDDSSYQTPSTLRISARRSVRKYGQPSLILVDYLQLMSCPGKEKTLTTQRARCPGKENRTQEIQEISRSLKSLAKEIKCPVAALSQLNRSVEQRQDKRPTLSDLRDSGSLEQDADVIMFLYRDEVYNEHSPDSGIAEIILGKQRQGPLGTVKVRFDGEYMRFSEYYLGYGEVSHG</sequence>
<dbReference type="Pfam" id="PF03796">
    <property type="entry name" value="DnaB_C"/>
    <property type="match status" value="1"/>
</dbReference>
<dbReference type="GO" id="GO:0005829">
    <property type="term" value="C:cytosol"/>
    <property type="evidence" value="ECO:0007669"/>
    <property type="project" value="TreeGrafter"/>
</dbReference>
<protein>
    <submittedName>
        <fullName evidence="2">Replication protein P</fullName>
    </submittedName>
</protein>
<dbReference type="GO" id="GO:0006260">
    <property type="term" value="P:DNA replication"/>
    <property type="evidence" value="ECO:0007669"/>
    <property type="project" value="InterPro"/>
</dbReference>
<dbReference type="GO" id="GO:0003678">
    <property type="term" value="F:DNA helicase activity"/>
    <property type="evidence" value="ECO:0007669"/>
    <property type="project" value="InterPro"/>
</dbReference>
<organism evidence="2 3">
    <name type="scientific">Salmonella enterica subsp. enterica serovar Rubislaw str. A4-653</name>
    <dbReference type="NCBI Taxonomy" id="913081"/>
    <lineage>
        <taxon>Bacteria</taxon>
        <taxon>Pseudomonadati</taxon>
        <taxon>Pseudomonadota</taxon>
        <taxon>Gammaproteobacteria</taxon>
        <taxon>Enterobacterales</taxon>
        <taxon>Enterobacteriaceae</taxon>
        <taxon>Salmonella</taxon>
    </lineage>
</organism>
<dbReference type="CDD" id="cd00984">
    <property type="entry name" value="DnaB_C"/>
    <property type="match status" value="1"/>
</dbReference>
<dbReference type="PANTHER" id="PTHR30153:SF2">
    <property type="entry name" value="REPLICATIVE DNA HELICASE"/>
    <property type="match status" value="1"/>
</dbReference>